<evidence type="ECO:0000256" key="1">
    <source>
        <dbReference type="ARBA" id="ARBA00022630"/>
    </source>
</evidence>
<reference evidence="4" key="1">
    <citation type="journal article" date="2014" name="Front. Microbiol.">
        <title>High frequency of phylogenetically diverse reductive dehalogenase-homologous genes in deep subseafloor sedimentary metagenomes.</title>
        <authorList>
            <person name="Kawai M."/>
            <person name="Futagami T."/>
            <person name="Toyoda A."/>
            <person name="Takaki Y."/>
            <person name="Nishi S."/>
            <person name="Hori S."/>
            <person name="Arai W."/>
            <person name="Tsubouchi T."/>
            <person name="Morono Y."/>
            <person name="Uchiyama I."/>
            <person name="Ito T."/>
            <person name="Fujiyama A."/>
            <person name="Inagaki F."/>
            <person name="Takami H."/>
        </authorList>
    </citation>
    <scope>NUCLEOTIDE SEQUENCE</scope>
    <source>
        <strain evidence="4">Expedition CK06-06</strain>
    </source>
</reference>
<keyword evidence="1" id="KW-0285">Flavoprotein</keyword>
<keyword evidence="2" id="KW-0288">FMN</keyword>
<dbReference type="SUPFAM" id="SSF51412">
    <property type="entry name" value="Inosine monophosphate dehydrogenase (IMPDH)"/>
    <property type="match status" value="1"/>
</dbReference>
<dbReference type="CDD" id="cd04730">
    <property type="entry name" value="NPD_like"/>
    <property type="match status" value="1"/>
</dbReference>
<dbReference type="GO" id="GO:0018580">
    <property type="term" value="F:nitronate monooxygenase activity"/>
    <property type="evidence" value="ECO:0007669"/>
    <property type="project" value="InterPro"/>
</dbReference>
<dbReference type="Gene3D" id="3.20.20.70">
    <property type="entry name" value="Aldolase class I"/>
    <property type="match status" value="1"/>
</dbReference>
<feature type="non-terminal residue" evidence="4">
    <location>
        <position position="1"/>
    </location>
</feature>
<dbReference type="InterPro" id="IPR013785">
    <property type="entry name" value="Aldolase_TIM"/>
</dbReference>
<dbReference type="InterPro" id="IPR004136">
    <property type="entry name" value="NMO"/>
</dbReference>
<dbReference type="PANTHER" id="PTHR32332">
    <property type="entry name" value="2-NITROPROPANE DIOXYGENASE"/>
    <property type="match status" value="1"/>
</dbReference>
<dbReference type="EMBL" id="BARV01001254">
    <property type="protein sequence ID" value="GAH93922.1"/>
    <property type="molecule type" value="Genomic_DNA"/>
</dbReference>
<proteinExistence type="predicted"/>
<evidence type="ECO:0000313" key="4">
    <source>
        <dbReference type="EMBL" id="GAH93922.1"/>
    </source>
</evidence>
<accession>X1JIN0</accession>
<comment type="caution">
    <text evidence="4">The sequence shown here is derived from an EMBL/GenBank/DDBJ whole genome shotgun (WGS) entry which is preliminary data.</text>
</comment>
<dbReference type="Pfam" id="PF03060">
    <property type="entry name" value="NMO"/>
    <property type="match status" value="1"/>
</dbReference>
<keyword evidence="3" id="KW-0560">Oxidoreductase</keyword>
<organism evidence="4">
    <name type="scientific">marine sediment metagenome</name>
    <dbReference type="NCBI Taxonomy" id="412755"/>
    <lineage>
        <taxon>unclassified sequences</taxon>
        <taxon>metagenomes</taxon>
        <taxon>ecological metagenomes</taxon>
    </lineage>
</organism>
<dbReference type="PANTHER" id="PTHR32332:SF20">
    <property type="entry name" value="2-NITROPROPANE DIOXYGENASE-LIKE PROTEIN"/>
    <property type="match status" value="1"/>
</dbReference>
<evidence type="ECO:0000256" key="2">
    <source>
        <dbReference type="ARBA" id="ARBA00022643"/>
    </source>
</evidence>
<dbReference type="AlphaFoldDB" id="X1JIN0"/>
<evidence type="ECO:0000256" key="3">
    <source>
        <dbReference type="ARBA" id="ARBA00023002"/>
    </source>
</evidence>
<protein>
    <submittedName>
        <fullName evidence="4">Uncharacterized protein</fullName>
    </submittedName>
</protein>
<gene>
    <name evidence="4" type="ORF">S06H3_03752</name>
</gene>
<name>X1JIN0_9ZZZZ</name>
<sequence length="264" mass="28672">TDKPFAVNITLLPTLQQINYEEYIDAAIEEGVNIIETAGRNPRPYMKQLRDGGVKVMHKVARVKNVKTAERLGVDAVTIVGFEAAGHPGMDDVTSLVLIPLAVDAVNIPVIAGGGIADARGFIAALALGAEGVLMGTRFMVSKECPLHPKIVQWMLQAKETDTLMIERSIKNAARVMKTDFAQRVLEMEEKGATLEQLLPMISGDRSKRSYISGDVNDAAIACGQVVGLIHEIPTVRESIEGIINEARLIGQRLYKMGMPVERG</sequence>